<sequence length="311" mass="34265">MVYGLLLCFLLLSLNLGNKITQTIKKTYVMKKVLLLVVCSFLFFGVNAQDEPLIGQKGQLILPESGDIGLGVNMIPFFNWFGNSFNNSTNNTYASTNKFFNVFGNSVIMGKYMLSEKTAVRAHFGFNLTSTTQNEYIRDDASNNPMDMVFDSRKTDVGHYTLALGYEMRRGKGRIQGYYGADLIFRLQQLSNAYSYGNGYSTTNVVPSSTNFGSNLNGLDRMLVDGGNTTFGVGVRGFVGVEYFVAPKLSLGVEFGWGLALNSTFESTSSSEYFDVTTGEVGIKNEMEGSVTTFSAGVDNMNGAVFMNFYF</sequence>
<dbReference type="EMBL" id="CACVAQ010000141">
    <property type="protein sequence ID" value="CAA6808400.1"/>
    <property type="molecule type" value="Genomic_DNA"/>
</dbReference>
<evidence type="ECO:0000313" key="1">
    <source>
        <dbReference type="EMBL" id="CAA6808400.1"/>
    </source>
</evidence>
<protein>
    <recommendedName>
        <fullName evidence="2">Outer membrane protein beta-barrel domain-containing protein</fullName>
    </recommendedName>
</protein>
<dbReference type="AlphaFoldDB" id="A0A6S6SM41"/>
<reference evidence="1" key="1">
    <citation type="submission" date="2020-01" db="EMBL/GenBank/DDBJ databases">
        <authorList>
            <person name="Meier V. D."/>
            <person name="Meier V D."/>
        </authorList>
    </citation>
    <scope>NUCLEOTIDE SEQUENCE</scope>
    <source>
        <strain evidence="1">HLG_WM_MAG_10</strain>
    </source>
</reference>
<name>A0A6S6SM41_9BACT</name>
<gene>
    <name evidence="1" type="ORF">HELGO_WM35292</name>
</gene>
<proteinExistence type="predicted"/>
<accession>A0A6S6SM41</accession>
<evidence type="ECO:0008006" key="2">
    <source>
        <dbReference type="Google" id="ProtNLM"/>
    </source>
</evidence>
<organism evidence="1">
    <name type="scientific">uncultured Aureispira sp</name>
    <dbReference type="NCBI Taxonomy" id="1331704"/>
    <lineage>
        <taxon>Bacteria</taxon>
        <taxon>Pseudomonadati</taxon>
        <taxon>Bacteroidota</taxon>
        <taxon>Saprospiria</taxon>
        <taxon>Saprospirales</taxon>
        <taxon>Saprospiraceae</taxon>
        <taxon>Aureispira</taxon>
        <taxon>environmental samples</taxon>
    </lineage>
</organism>